<feature type="compositionally biased region" description="Basic and acidic residues" evidence="1">
    <location>
        <begin position="53"/>
        <end position="62"/>
    </location>
</feature>
<sequence length="310" mass="34106">MVQPTTYTLTGDSIHATSSAPLYQISHDLDALTHTVSSITFSRITYSSQQEPDSDHDHDHVPPRRLSPLPAAHEHEHPERAQTPDKLSVRHEARHNKLFTLVHPANARYRTDIPAAFYMTAAPGMGCLGNVRLVDSASAKGRLRLGERGMVRAVVCPGFTAASVPLFSEEAMGEGEGKVLFTVRPAAGMGMGMGLRRGRGRGQGRWEWIWGDGKEVVAREERGREEEEGGRKWCGARLVVLREMEREEEVDALVAAWVLRMWGDVAEEREFQKEAIMALTPPESVFSYDGMKMNKRVGALGGFAAAGGAC</sequence>
<organism evidence="2 3">
    <name type="scientific">Echria macrotheca</name>
    <dbReference type="NCBI Taxonomy" id="438768"/>
    <lineage>
        <taxon>Eukaryota</taxon>
        <taxon>Fungi</taxon>
        <taxon>Dikarya</taxon>
        <taxon>Ascomycota</taxon>
        <taxon>Pezizomycotina</taxon>
        <taxon>Sordariomycetes</taxon>
        <taxon>Sordariomycetidae</taxon>
        <taxon>Sordariales</taxon>
        <taxon>Schizotheciaceae</taxon>
        <taxon>Echria</taxon>
    </lineage>
</organism>
<feature type="region of interest" description="Disordered" evidence="1">
    <location>
        <begin position="46"/>
        <end position="87"/>
    </location>
</feature>
<name>A0AAJ0B7X4_9PEZI</name>
<dbReference type="EMBL" id="MU839838">
    <property type="protein sequence ID" value="KAK1753301.1"/>
    <property type="molecule type" value="Genomic_DNA"/>
</dbReference>
<gene>
    <name evidence="2" type="ORF">QBC47DRAFT_415995</name>
</gene>
<keyword evidence="3" id="KW-1185">Reference proteome</keyword>
<accession>A0AAJ0B7X4</accession>
<comment type="caution">
    <text evidence="2">The sequence shown here is derived from an EMBL/GenBank/DDBJ whole genome shotgun (WGS) entry which is preliminary data.</text>
</comment>
<feature type="compositionally biased region" description="Basic and acidic residues" evidence="1">
    <location>
        <begin position="72"/>
        <end position="87"/>
    </location>
</feature>
<evidence type="ECO:0000313" key="3">
    <source>
        <dbReference type="Proteomes" id="UP001239445"/>
    </source>
</evidence>
<evidence type="ECO:0000256" key="1">
    <source>
        <dbReference type="SAM" id="MobiDB-lite"/>
    </source>
</evidence>
<reference evidence="2" key="1">
    <citation type="submission" date="2023-06" db="EMBL/GenBank/DDBJ databases">
        <title>Genome-scale phylogeny and comparative genomics of the fungal order Sordariales.</title>
        <authorList>
            <consortium name="Lawrence Berkeley National Laboratory"/>
            <person name="Hensen N."/>
            <person name="Bonometti L."/>
            <person name="Westerberg I."/>
            <person name="Brannstrom I.O."/>
            <person name="Guillou S."/>
            <person name="Cros-Aarteil S."/>
            <person name="Calhoun S."/>
            <person name="Haridas S."/>
            <person name="Kuo A."/>
            <person name="Mondo S."/>
            <person name="Pangilinan J."/>
            <person name="Riley R."/>
            <person name="Labutti K."/>
            <person name="Andreopoulos B."/>
            <person name="Lipzen A."/>
            <person name="Chen C."/>
            <person name="Yanf M."/>
            <person name="Daum C."/>
            <person name="Ng V."/>
            <person name="Clum A."/>
            <person name="Steindorff A."/>
            <person name="Ohm R."/>
            <person name="Martin F."/>
            <person name="Silar P."/>
            <person name="Natvig D."/>
            <person name="Lalanne C."/>
            <person name="Gautier V."/>
            <person name="Ament-Velasquez S.L."/>
            <person name="Kruys A."/>
            <person name="Hutchinson M.I."/>
            <person name="Powell A.J."/>
            <person name="Barry K."/>
            <person name="Miller A.N."/>
            <person name="Grigoriev I.V."/>
            <person name="Debuchy R."/>
            <person name="Gladieux P."/>
            <person name="Thoren M.H."/>
            <person name="Johannesson H."/>
        </authorList>
    </citation>
    <scope>NUCLEOTIDE SEQUENCE</scope>
    <source>
        <strain evidence="2">PSN4</strain>
    </source>
</reference>
<protein>
    <submittedName>
        <fullName evidence="2">Uncharacterized protein</fullName>
    </submittedName>
</protein>
<proteinExistence type="predicted"/>
<evidence type="ECO:0000313" key="2">
    <source>
        <dbReference type="EMBL" id="KAK1753301.1"/>
    </source>
</evidence>
<dbReference type="AlphaFoldDB" id="A0AAJ0B7X4"/>
<dbReference type="Proteomes" id="UP001239445">
    <property type="component" value="Unassembled WGS sequence"/>
</dbReference>